<evidence type="ECO:0000313" key="2">
    <source>
        <dbReference type="Proteomes" id="UP000821845"/>
    </source>
</evidence>
<comment type="caution">
    <text evidence="1">The sequence shown here is derived from an EMBL/GenBank/DDBJ whole genome shotgun (WGS) entry which is preliminary data.</text>
</comment>
<keyword evidence="2" id="KW-1185">Reference proteome</keyword>
<protein>
    <submittedName>
        <fullName evidence="1">Uncharacterized protein</fullName>
    </submittedName>
</protein>
<reference evidence="1" key="1">
    <citation type="submission" date="2020-05" db="EMBL/GenBank/DDBJ databases">
        <title>Large-scale comparative analyses of tick genomes elucidate their genetic diversity and vector capacities.</title>
        <authorList>
            <person name="Jia N."/>
            <person name="Wang J."/>
            <person name="Shi W."/>
            <person name="Du L."/>
            <person name="Sun Y."/>
            <person name="Zhan W."/>
            <person name="Jiang J."/>
            <person name="Wang Q."/>
            <person name="Zhang B."/>
            <person name="Ji P."/>
            <person name="Sakyi L.B."/>
            <person name="Cui X."/>
            <person name="Yuan T."/>
            <person name="Jiang B."/>
            <person name="Yang W."/>
            <person name="Lam T.T.-Y."/>
            <person name="Chang Q."/>
            <person name="Ding S."/>
            <person name="Wang X."/>
            <person name="Zhu J."/>
            <person name="Ruan X."/>
            <person name="Zhao L."/>
            <person name="Wei J."/>
            <person name="Que T."/>
            <person name="Du C."/>
            <person name="Cheng J."/>
            <person name="Dai P."/>
            <person name="Han X."/>
            <person name="Huang E."/>
            <person name="Gao Y."/>
            <person name="Liu J."/>
            <person name="Shao H."/>
            <person name="Ye R."/>
            <person name="Li L."/>
            <person name="Wei W."/>
            <person name="Wang X."/>
            <person name="Wang C."/>
            <person name="Yang T."/>
            <person name="Huo Q."/>
            <person name="Li W."/>
            <person name="Guo W."/>
            <person name="Chen H."/>
            <person name="Zhou L."/>
            <person name="Ni X."/>
            <person name="Tian J."/>
            <person name="Zhou Y."/>
            <person name="Sheng Y."/>
            <person name="Liu T."/>
            <person name="Pan Y."/>
            <person name="Xia L."/>
            <person name="Li J."/>
            <person name="Zhao F."/>
            <person name="Cao W."/>
        </authorList>
    </citation>
    <scope>NUCLEOTIDE SEQUENCE</scope>
    <source>
        <strain evidence="1">Hyas-2018</strain>
    </source>
</reference>
<gene>
    <name evidence="1" type="ORF">HPB50_010121</name>
</gene>
<proteinExistence type="predicted"/>
<dbReference type="EMBL" id="CM023488">
    <property type="protein sequence ID" value="KAH6923985.1"/>
    <property type="molecule type" value="Genomic_DNA"/>
</dbReference>
<sequence>MSSPNVETRHAKEKVHKKKKSPKTAQPMLNHDKSTEEQNHLPKEPERNGPSSATALTPERAISSKSAPSDVAVGVEAKRATERGAKAQAKLVAKDVVHDAVKSGISPTTSKNSPVRPEPEMVPPPRSFHSYAEERSLSSTAMCPPGPYENVPQADLVFRRRSVMLIVAASAVGCIIMTLVFSKLLHTVHEIDLACHSNECRKIAEYMNSVVDASVRPCDDFYRHVCGRWLRSDATPSSFAVDAARNFSEIRHVALSRGRDGGVAERRASLFYRSCLAFFGHAVDLAAVADSLFKELNVPAAAWLKETSPEGFFADVVRLSFVHGFHSLFDITSWKEGNETRYAIDEQPSFAQMLGEHGVGNAEMRRYLNVLLDAVFTEGNVSETTFEEVVSLDSRRSRNQHNEEPKRSRVDELVCGRFSGQAWVEALSRRASVKVNGNAPVETRRFDAVCDDLKVVLVHTASAARPLYLMALLVAHVVRYDYRLSGPRRTARSLKESCYEETSGVFGSTWPPLLTRLLSVSQKTRTTIDGYFAYALKDSREKVLSRKWMTRADALTTAKMLVNVSMLRFPDGSHSEPCAWNSDGNGSLVLTPSDFVRNKVALQHRGYAGWSNCERISSGRARLLHLLRGTAMVFERTTKTLVVPHAYALPPLYYPQLREEYINLAVLVVLMARRILGFTYTSRRTNDSGDNSWSQETLVRNRKVHDCYTRRSPTFHGELSDQQFDVASVATDAIELAYSHKVRLDPSPVTLSRQRTSATSALFFRRACLTLCKSANLGDDAYEPDQVTLHAACLLGVAGVPQFYEVFACAKDDRMTRLRQCFED</sequence>
<dbReference type="Proteomes" id="UP000821845">
    <property type="component" value="Chromosome 8"/>
</dbReference>
<accession>A0ACB7RNL8</accession>
<organism evidence="1 2">
    <name type="scientific">Hyalomma asiaticum</name>
    <name type="common">Tick</name>
    <dbReference type="NCBI Taxonomy" id="266040"/>
    <lineage>
        <taxon>Eukaryota</taxon>
        <taxon>Metazoa</taxon>
        <taxon>Ecdysozoa</taxon>
        <taxon>Arthropoda</taxon>
        <taxon>Chelicerata</taxon>
        <taxon>Arachnida</taxon>
        <taxon>Acari</taxon>
        <taxon>Parasitiformes</taxon>
        <taxon>Ixodida</taxon>
        <taxon>Ixodoidea</taxon>
        <taxon>Ixodidae</taxon>
        <taxon>Hyalomminae</taxon>
        <taxon>Hyalomma</taxon>
    </lineage>
</organism>
<name>A0ACB7RNL8_HYAAI</name>
<evidence type="ECO:0000313" key="1">
    <source>
        <dbReference type="EMBL" id="KAH6923985.1"/>
    </source>
</evidence>